<accession>I7BC16</accession>
<proteinExistence type="predicted"/>
<dbReference type="KEGG" id="ppx:T1E_3201"/>
<name>I7BC16_PSEPT</name>
<dbReference type="Proteomes" id="UP000006503">
    <property type="component" value="Chromosome"/>
</dbReference>
<gene>
    <name evidence="1" type="ordered locus">T1E_3201</name>
</gene>
<dbReference type="AlphaFoldDB" id="I7BC16"/>
<protein>
    <submittedName>
        <fullName evidence="1">Uncharacterized protein</fullName>
    </submittedName>
</protein>
<reference evidence="2" key="1">
    <citation type="journal article" date="2013" name="Microb. Biotechnol.">
        <title>Metabolic potential of the organic-solvent tolerant Pseudomonas putida DOT-T1E deduced from its annotated genome.</title>
        <authorList>
            <person name="Udaondo Z."/>
            <person name="Molina L."/>
            <person name="Daniels C."/>
            <person name="Gomez M.J."/>
            <person name="Molina-Henares M.A."/>
            <person name="Matilla M.A."/>
            <person name="Roca A."/>
            <person name="Fernandez M."/>
            <person name="Duque E."/>
            <person name="Segura A."/>
            <person name="Ramos J.L."/>
        </authorList>
    </citation>
    <scope>NUCLEOTIDE SEQUENCE [LARGE SCALE GENOMIC DNA]</scope>
    <source>
        <strain evidence="2">DOT-T1E</strain>
    </source>
</reference>
<dbReference type="PATRIC" id="fig|1196325.3.peg.3167"/>
<dbReference type="EMBL" id="CP003734">
    <property type="protein sequence ID" value="AFO49038.1"/>
    <property type="molecule type" value="Genomic_DNA"/>
</dbReference>
<evidence type="ECO:0000313" key="2">
    <source>
        <dbReference type="Proteomes" id="UP000006503"/>
    </source>
</evidence>
<sequence>MRQDEVDSFTFQTSQTTTIKGSALRDLSVEQTQTSKLNASFHRSLNPMTELALSNDRKSQNYTYHLIEDQASSTTRLAYDEGRLVEASATQQASQKERILSYMNRDLKSDLT</sequence>
<dbReference type="HOGENOM" id="CLU_2143701_0_0_6"/>
<evidence type="ECO:0000313" key="1">
    <source>
        <dbReference type="EMBL" id="AFO49038.1"/>
    </source>
</evidence>
<organism evidence="1 2">
    <name type="scientific">Pseudomonas putida (strain DOT-T1E)</name>
    <dbReference type="NCBI Taxonomy" id="1196325"/>
    <lineage>
        <taxon>Bacteria</taxon>
        <taxon>Pseudomonadati</taxon>
        <taxon>Pseudomonadota</taxon>
        <taxon>Gammaproteobacteria</taxon>
        <taxon>Pseudomonadales</taxon>
        <taxon>Pseudomonadaceae</taxon>
        <taxon>Pseudomonas</taxon>
    </lineage>
</organism>